<dbReference type="InterPro" id="IPR017871">
    <property type="entry name" value="ABC_transporter-like_CS"/>
</dbReference>
<evidence type="ECO:0000313" key="11">
    <source>
        <dbReference type="EMBL" id="ERF61476.1"/>
    </source>
</evidence>
<dbReference type="PROSITE" id="PS00211">
    <property type="entry name" value="ABC_TRANSPORTER_1"/>
    <property type="match status" value="1"/>
</dbReference>
<dbReference type="SMART" id="SM00382">
    <property type="entry name" value="AAA"/>
    <property type="match status" value="1"/>
</dbReference>
<evidence type="ECO:0000256" key="2">
    <source>
        <dbReference type="ARBA" id="ARBA00005417"/>
    </source>
</evidence>
<keyword evidence="4" id="KW-1003">Cell membrane</keyword>
<dbReference type="RefSeq" id="WP_021329595.1">
    <property type="nucleotide sequence ID" value="NZ_AUZJ01000012.1"/>
</dbReference>
<evidence type="ECO:0000313" key="12">
    <source>
        <dbReference type="EMBL" id="ERJ98200.1"/>
    </source>
</evidence>
<dbReference type="OrthoDB" id="337094at2"/>
<evidence type="ECO:0000256" key="8">
    <source>
        <dbReference type="ARBA" id="ARBA00022967"/>
    </source>
</evidence>
<dbReference type="Proteomes" id="UP000016646">
    <property type="component" value="Unassembled WGS sequence"/>
</dbReference>
<dbReference type="Pfam" id="PF00005">
    <property type="entry name" value="ABC_tran"/>
    <property type="match status" value="1"/>
</dbReference>
<dbReference type="AlphaFoldDB" id="U1FPP0"/>
<evidence type="ECO:0000256" key="3">
    <source>
        <dbReference type="ARBA" id="ARBA00022448"/>
    </source>
</evidence>
<evidence type="ECO:0000256" key="5">
    <source>
        <dbReference type="ARBA" id="ARBA00022519"/>
    </source>
</evidence>
<dbReference type="GO" id="GO:0005886">
    <property type="term" value="C:plasma membrane"/>
    <property type="evidence" value="ECO:0007669"/>
    <property type="project" value="UniProtKB-SubCell"/>
</dbReference>
<dbReference type="CDD" id="cd03257">
    <property type="entry name" value="ABC_NikE_OppD_transporters"/>
    <property type="match status" value="1"/>
</dbReference>
<sequence length="331" mass="36905">MIEETLLKVDNLSTWFYTDDGIVKAVNDVSFSLNKGHTLGIVGESGCGKSITSLSVMRLIDSPPGKIVGGKIVFKGEDLLAKSEEEMRRVRGKRIAMIFQEPMTSLNPVYTVGRQIEEALLIHESMTKKEAKRRALEMLRLVRIPLPEKRFDEYPHQLSGGMRQRVMIAIALACSPELLICDEPTTALDVTIQAQILALIDELKEKTGTSVIMITHDLGVISEIADEVLIMYAGEIVEYAPKAQLFQNPLHPYTQGLIACVPKLGRDSDRLQTIEGTVPSFDDMPAGCTFWPRCPFAESICKEKKPPLIDCGNRTVRCHRYAGKEEDADER</sequence>
<dbReference type="PANTHER" id="PTHR43297:SF14">
    <property type="entry name" value="ATPASE AAA-TYPE CORE DOMAIN-CONTAINING PROTEIN"/>
    <property type="match status" value="1"/>
</dbReference>
<evidence type="ECO:0000313" key="14">
    <source>
        <dbReference type="Proteomes" id="UP000016646"/>
    </source>
</evidence>
<keyword evidence="6" id="KW-0547">Nucleotide-binding</keyword>
<dbReference type="GO" id="GO:0016887">
    <property type="term" value="F:ATP hydrolysis activity"/>
    <property type="evidence" value="ECO:0007669"/>
    <property type="project" value="InterPro"/>
</dbReference>
<evidence type="ECO:0000256" key="6">
    <source>
        <dbReference type="ARBA" id="ARBA00022741"/>
    </source>
</evidence>
<dbReference type="InterPro" id="IPR003593">
    <property type="entry name" value="AAA+_ATPase"/>
</dbReference>
<dbReference type="SUPFAM" id="SSF52540">
    <property type="entry name" value="P-loop containing nucleoside triphosphate hydrolases"/>
    <property type="match status" value="1"/>
</dbReference>
<dbReference type="EMBL" id="AVQI01000082">
    <property type="protein sequence ID" value="ERJ98200.1"/>
    <property type="molecule type" value="Genomic_DNA"/>
</dbReference>
<comment type="caution">
    <text evidence="11">The sequence shown here is derived from an EMBL/GenBank/DDBJ whole genome shotgun (WGS) entry which is preliminary data.</text>
</comment>
<accession>U1FPP0</accession>
<dbReference type="InterPro" id="IPR027417">
    <property type="entry name" value="P-loop_NTPase"/>
</dbReference>
<protein>
    <submittedName>
        <fullName evidence="11">Oligopeptide/dipeptide transporter, C-terminal domain protein</fullName>
    </submittedName>
</protein>
<dbReference type="InterPro" id="IPR050388">
    <property type="entry name" value="ABC_Ni/Peptide_Import"/>
</dbReference>
<gene>
    <name evidence="12" type="ORF">HMPREF0860_1807</name>
    <name evidence="11" type="ORF">HMPREF1325_0755</name>
</gene>
<feature type="domain" description="ABC transporter" evidence="10">
    <location>
        <begin position="7"/>
        <end position="258"/>
    </location>
</feature>
<dbReference type="FunFam" id="3.40.50.300:FF:000016">
    <property type="entry name" value="Oligopeptide ABC transporter ATP-binding component"/>
    <property type="match status" value="1"/>
</dbReference>
<evidence type="ECO:0000256" key="4">
    <source>
        <dbReference type="ARBA" id="ARBA00022475"/>
    </source>
</evidence>
<reference evidence="13 14" key="1">
    <citation type="submission" date="2013-08" db="EMBL/GenBank/DDBJ databases">
        <authorList>
            <person name="Durkin A.S."/>
            <person name="Haft D.R."/>
            <person name="McCorrison J."/>
            <person name="Torralba M."/>
            <person name="Gillis M."/>
            <person name="Haft D.H."/>
            <person name="Methe B."/>
            <person name="Sutton G."/>
            <person name="Nelson K.E."/>
        </authorList>
    </citation>
    <scope>NUCLEOTIDE SEQUENCE [LARGE SCALE GENOMIC DNA]</scope>
    <source>
        <strain evidence="12 14">ATCC 35536</strain>
        <strain evidence="11 13">VPI DR56BR1116</strain>
    </source>
</reference>
<keyword evidence="3" id="KW-0813">Transport</keyword>
<comment type="subcellular location">
    <subcellularLocation>
        <location evidence="1">Cell inner membrane</location>
        <topology evidence="1">Peripheral membrane protein</topology>
    </subcellularLocation>
</comment>
<dbReference type="STRING" id="1125725.HMPREF1325_0755"/>
<dbReference type="Gene3D" id="3.40.50.300">
    <property type="entry name" value="P-loop containing nucleotide triphosphate hydrolases"/>
    <property type="match status" value="1"/>
</dbReference>
<organism evidence="11 13">
    <name type="scientific">Treponema socranskii subsp. socranskii VPI DR56BR1116 = ATCC 35536</name>
    <dbReference type="NCBI Taxonomy" id="1125725"/>
    <lineage>
        <taxon>Bacteria</taxon>
        <taxon>Pseudomonadati</taxon>
        <taxon>Spirochaetota</taxon>
        <taxon>Spirochaetia</taxon>
        <taxon>Spirochaetales</taxon>
        <taxon>Treponemataceae</taxon>
        <taxon>Treponema</taxon>
    </lineage>
</organism>
<dbReference type="PANTHER" id="PTHR43297">
    <property type="entry name" value="OLIGOPEPTIDE TRANSPORT ATP-BINDING PROTEIN APPD"/>
    <property type="match status" value="1"/>
</dbReference>
<dbReference type="EMBL" id="AUZJ01000012">
    <property type="protein sequence ID" value="ERF61476.1"/>
    <property type="molecule type" value="Genomic_DNA"/>
</dbReference>
<dbReference type="Pfam" id="PF08352">
    <property type="entry name" value="oligo_HPY"/>
    <property type="match status" value="1"/>
</dbReference>
<keyword evidence="8" id="KW-1278">Translocase</keyword>
<dbReference type="GO" id="GO:0005524">
    <property type="term" value="F:ATP binding"/>
    <property type="evidence" value="ECO:0007669"/>
    <property type="project" value="UniProtKB-KW"/>
</dbReference>
<dbReference type="PROSITE" id="PS50893">
    <property type="entry name" value="ABC_TRANSPORTER_2"/>
    <property type="match status" value="1"/>
</dbReference>
<keyword evidence="7" id="KW-0067">ATP-binding</keyword>
<dbReference type="PATRIC" id="fig|1125725.3.peg.508"/>
<evidence type="ECO:0000313" key="13">
    <source>
        <dbReference type="Proteomes" id="UP000016412"/>
    </source>
</evidence>
<evidence type="ECO:0000256" key="1">
    <source>
        <dbReference type="ARBA" id="ARBA00004417"/>
    </source>
</evidence>
<dbReference type="NCBIfam" id="TIGR01727">
    <property type="entry name" value="oligo_HPY"/>
    <property type="match status" value="1"/>
</dbReference>
<dbReference type="eggNOG" id="COG0444">
    <property type="taxonomic scope" value="Bacteria"/>
</dbReference>
<dbReference type="GO" id="GO:0015833">
    <property type="term" value="P:peptide transport"/>
    <property type="evidence" value="ECO:0007669"/>
    <property type="project" value="InterPro"/>
</dbReference>
<proteinExistence type="inferred from homology"/>
<keyword evidence="5" id="KW-0997">Cell inner membrane</keyword>
<name>U1FPP0_TRESO</name>
<keyword evidence="9" id="KW-0472">Membrane</keyword>
<evidence type="ECO:0000259" key="10">
    <source>
        <dbReference type="PROSITE" id="PS50893"/>
    </source>
</evidence>
<evidence type="ECO:0000256" key="9">
    <source>
        <dbReference type="ARBA" id="ARBA00023136"/>
    </source>
</evidence>
<dbReference type="InterPro" id="IPR013563">
    <property type="entry name" value="Oligopep_ABC_C"/>
</dbReference>
<dbReference type="InterPro" id="IPR003439">
    <property type="entry name" value="ABC_transporter-like_ATP-bd"/>
</dbReference>
<keyword evidence="14" id="KW-1185">Reference proteome</keyword>
<evidence type="ECO:0000256" key="7">
    <source>
        <dbReference type="ARBA" id="ARBA00022840"/>
    </source>
</evidence>
<comment type="similarity">
    <text evidence="2">Belongs to the ABC transporter superfamily.</text>
</comment>
<dbReference type="Proteomes" id="UP000016412">
    <property type="component" value="Unassembled WGS sequence"/>
</dbReference>